<evidence type="ECO:0000256" key="4">
    <source>
        <dbReference type="ARBA" id="ARBA00022801"/>
    </source>
</evidence>
<name>A0A1I5C0B0_9PROT</name>
<dbReference type="GO" id="GO:0046872">
    <property type="term" value="F:metal ion binding"/>
    <property type="evidence" value="ECO:0007669"/>
    <property type="project" value="UniProtKB-UniRule"/>
</dbReference>
<dbReference type="STRING" id="1266925.GCA_000619905_02044"/>
<evidence type="ECO:0000256" key="3">
    <source>
        <dbReference type="ARBA" id="ARBA00022723"/>
    </source>
</evidence>
<sequence length="756" mass="84801">MNPLLDFSGLPRFADIRTEHITPAVQQLLAENRKLIDGIREDTGTPDWENFVQPMTDANERLYRAWGQVSHLNAVVNTPELREAYNANLSLITQYYAELAQDQALFEKFKQLRNSKEFESLSSARKKIIENELRDFRLGGAELPPEKKERFLHIQEELSALGSRFNDNLLDATNKFALHVENADELAGIPDDVLQTAREIAEKDGLSGWKFTLHAPSYLPLMQYANNRGLREKMYRAYSTRASEIGTSETGTTAPLINGAANLDNAPLISKILQLRKEEAQLLGFDCYAEVSLATKMASTPKQVLDFLGELAARARPYAEQDLRELRQFAADKLQLKAVEAWDLAYLSEKLRLDRYAFSEQEVKQYFPETSVLPGMFRLVENLYGVVIAPVEAVDVQLWHPDAKLFNITDTGGNLIGRFYLDLYARPGKRGGGWMDDAISRRRSGSEGTGEHHIQAPVAYLTCNFSAPVRVDGQTRPALFTHDEVITLFHEFGHGLHHLLTQVEDLGVSGIHGVEWDAVELPSQFMENFCWEWEVLRDMTGRVDSLLQGRSLRETRPAPLPAPDGSANAVSAGRVDSLLQGSSLRETRPAPLPAPDSEHIPRELFDKMLAAKNFQSGLQMLRQIEFALFDMHLHSDFDPNGEKTAQQMLDEIREQVAVIIPPKFNRFPNSFSHIFGGGYAAGYYSYKWAEVLSADAYSLFEESSAGKVISPENGARFRNEILAVGGSRPALESFIAFRGREPKIDALLRHNGMAAA</sequence>
<dbReference type="OrthoDB" id="9773538at2"/>
<keyword evidence="2 9" id="KW-0645">Protease</keyword>
<dbReference type="SUPFAM" id="SSF55486">
    <property type="entry name" value="Metalloproteases ('zincins'), catalytic domain"/>
    <property type="match status" value="1"/>
</dbReference>
<accession>A0A1I5C0B0</accession>
<dbReference type="Pfam" id="PF19310">
    <property type="entry name" value="TOP_N"/>
    <property type="match status" value="1"/>
</dbReference>
<reference evidence="13" key="1">
    <citation type="submission" date="2016-10" db="EMBL/GenBank/DDBJ databases">
        <authorList>
            <person name="Varghese N."/>
        </authorList>
    </citation>
    <scope>NUCLEOTIDE SEQUENCE [LARGE SCALE GENOMIC DNA]</scope>
    <source>
        <strain evidence="13">Nsp8</strain>
    </source>
</reference>
<keyword evidence="3 9" id="KW-0479">Metal-binding</keyword>
<keyword evidence="5 9" id="KW-0862">Zinc</keyword>
<feature type="domain" description="Peptidase M3A/M3B catalytic" evidence="10">
    <location>
        <begin position="221"/>
        <end position="752"/>
    </location>
</feature>
<evidence type="ECO:0000256" key="8">
    <source>
        <dbReference type="ARBA" id="ARBA00026100"/>
    </source>
</evidence>
<evidence type="ECO:0000313" key="13">
    <source>
        <dbReference type="Proteomes" id="UP000183107"/>
    </source>
</evidence>
<evidence type="ECO:0000259" key="11">
    <source>
        <dbReference type="Pfam" id="PF19310"/>
    </source>
</evidence>
<dbReference type="Gene3D" id="1.10.1370.10">
    <property type="entry name" value="Neurolysin, domain 3"/>
    <property type="match status" value="1"/>
</dbReference>
<dbReference type="GO" id="GO:0006508">
    <property type="term" value="P:proteolysis"/>
    <property type="evidence" value="ECO:0007669"/>
    <property type="project" value="UniProtKB-KW"/>
</dbReference>
<dbReference type="InterPro" id="IPR024079">
    <property type="entry name" value="MetalloPept_cat_dom_sf"/>
</dbReference>
<dbReference type="GO" id="GO:0004222">
    <property type="term" value="F:metalloendopeptidase activity"/>
    <property type="evidence" value="ECO:0007669"/>
    <property type="project" value="UniProtKB-EC"/>
</dbReference>
<evidence type="ECO:0000256" key="1">
    <source>
        <dbReference type="ARBA" id="ARBA00006040"/>
    </source>
</evidence>
<dbReference type="RefSeq" id="WP_074796933.1">
    <property type="nucleotide sequence ID" value="NZ_FOVJ01000003.1"/>
</dbReference>
<dbReference type="InterPro" id="IPR034005">
    <property type="entry name" value="M3A_DCP"/>
</dbReference>
<organism evidence="12 13">
    <name type="scientific">Nitrosospira briensis</name>
    <dbReference type="NCBI Taxonomy" id="35799"/>
    <lineage>
        <taxon>Bacteria</taxon>
        <taxon>Pseudomonadati</taxon>
        <taxon>Pseudomonadota</taxon>
        <taxon>Betaproteobacteria</taxon>
        <taxon>Nitrosomonadales</taxon>
        <taxon>Nitrosomonadaceae</taxon>
        <taxon>Nitrosospira</taxon>
    </lineage>
</organism>
<comment type="similarity">
    <text evidence="1 9">Belongs to the peptidase M3 family.</text>
</comment>
<evidence type="ECO:0000259" key="10">
    <source>
        <dbReference type="Pfam" id="PF01432"/>
    </source>
</evidence>
<dbReference type="Gene3D" id="3.40.390.10">
    <property type="entry name" value="Collagenase (Catalytic Domain)"/>
    <property type="match status" value="1"/>
</dbReference>
<dbReference type="InterPro" id="IPR045666">
    <property type="entry name" value="OpdA_N"/>
</dbReference>
<keyword evidence="4 9" id="KW-0378">Hydrolase</keyword>
<dbReference type="CDD" id="cd06456">
    <property type="entry name" value="M3A_DCP"/>
    <property type="match status" value="1"/>
</dbReference>
<proteinExistence type="inferred from homology"/>
<evidence type="ECO:0000256" key="6">
    <source>
        <dbReference type="ARBA" id="ARBA00023049"/>
    </source>
</evidence>
<dbReference type="Proteomes" id="UP000183107">
    <property type="component" value="Unassembled WGS sequence"/>
</dbReference>
<evidence type="ECO:0000256" key="2">
    <source>
        <dbReference type="ARBA" id="ARBA00022670"/>
    </source>
</evidence>
<dbReference type="AlphaFoldDB" id="A0A1I5C0B0"/>
<evidence type="ECO:0000256" key="9">
    <source>
        <dbReference type="RuleBase" id="RU003435"/>
    </source>
</evidence>
<comment type="catalytic activity">
    <reaction evidence="7">
        <text>Hydrolysis of oligopeptides, with broad specificity. Gly or Ala commonly occur as P1 or P1' residues, but more distant residues are also important, as is shown by the fact that Z-Gly-Pro-Gly-|-Gly-Pro-Ala is cleaved, but not Z-(Gly)(5).</text>
        <dbReference type="EC" id="3.4.24.70"/>
    </reaction>
</comment>
<evidence type="ECO:0000256" key="5">
    <source>
        <dbReference type="ARBA" id="ARBA00022833"/>
    </source>
</evidence>
<gene>
    <name evidence="12" type="ORF">SAMN05216386_1902</name>
</gene>
<dbReference type="PANTHER" id="PTHR11804">
    <property type="entry name" value="PROTEASE M3 THIMET OLIGOPEPTIDASE-RELATED"/>
    <property type="match status" value="1"/>
</dbReference>
<dbReference type="PANTHER" id="PTHR11804:SF84">
    <property type="entry name" value="SACCHAROLYSIN"/>
    <property type="match status" value="1"/>
</dbReference>
<comment type="cofactor">
    <cofactor evidence="9">
        <name>Zn(2+)</name>
        <dbReference type="ChEBI" id="CHEBI:29105"/>
    </cofactor>
    <text evidence="9">Binds 1 zinc ion.</text>
</comment>
<dbReference type="EMBL" id="FOVJ01000003">
    <property type="protein sequence ID" value="SFN80375.1"/>
    <property type="molecule type" value="Genomic_DNA"/>
</dbReference>
<feature type="domain" description="Oligopeptidase A N-terminal" evidence="11">
    <location>
        <begin position="26"/>
        <end position="148"/>
    </location>
</feature>
<dbReference type="Pfam" id="PF01432">
    <property type="entry name" value="Peptidase_M3"/>
    <property type="match status" value="1"/>
</dbReference>
<keyword evidence="13" id="KW-1185">Reference proteome</keyword>
<dbReference type="InterPro" id="IPR001567">
    <property type="entry name" value="Pept_M3A_M3B_dom"/>
</dbReference>
<evidence type="ECO:0000256" key="7">
    <source>
        <dbReference type="ARBA" id="ARBA00024603"/>
    </source>
</evidence>
<protein>
    <recommendedName>
        <fullName evidence="8">oligopeptidase A</fullName>
        <ecNumber evidence="8">3.4.24.70</ecNumber>
    </recommendedName>
</protein>
<dbReference type="Gene3D" id="1.10.1370.40">
    <property type="match status" value="1"/>
</dbReference>
<dbReference type="EC" id="3.4.24.70" evidence="8"/>
<dbReference type="FunFam" id="3.40.390.10:FF:000009">
    <property type="entry name" value="Oligopeptidase A"/>
    <property type="match status" value="1"/>
</dbReference>
<keyword evidence="6 9" id="KW-0482">Metalloprotease</keyword>
<evidence type="ECO:0000313" key="12">
    <source>
        <dbReference type="EMBL" id="SFN80375.1"/>
    </source>
</evidence>
<dbReference type="InterPro" id="IPR024077">
    <property type="entry name" value="Neurolysin/TOP_dom2"/>
</dbReference>
<dbReference type="GO" id="GO:0005829">
    <property type="term" value="C:cytosol"/>
    <property type="evidence" value="ECO:0007669"/>
    <property type="project" value="UniProtKB-ARBA"/>
</dbReference>
<dbReference type="GO" id="GO:0006518">
    <property type="term" value="P:peptide metabolic process"/>
    <property type="evidence" value="ECO:0007669"/>
    <property type="project" value="TreeGrafter"/>
</dbReference>
<dbReference type="InterPro" id="IPR045090">
    <property type="entry name" value="Pept_M3A_M3B"/>
</dbReference>